<evidence type="ECO:0008006" key="5">
    <source>
        <dbReference type="Google" id="ProtNLM"/>
    </source>
</evidence>
<dbReference type="OrthoDB" id="1821412at2"/>
<evidence type="ECO:0000313" key="4">
    <source>
        <dbReference type="Proteomes" id="UP000016662"/>
    </source>
</evidence>
<dbReference type="STRING" id="411473.RUMCAL_03213"/>
<organism evidence="3 4">
    <name type="scientific">Ruminococcus callidus ATCC 27760</name>
    <dbReference type="NCBI Taxonomy" id="411473"/>
    <lineage>
        <taxon>Bacteria</taxon>
        <taxon>Bacillati</taxon>
        <taxon>Bacillota</taxon>
        <taxon>Clostridia</taxon>
        <taxon>Eubacteriales</taxon>
        <taxon>Oscillospiraceae</taxon>
        <taxon>Ruminococcus</taxon>
    </lineage>
</organism>
<dbReference type="eggNOG" id="ENOG50326ZX">
    <property type="taxonomic scope" value="Bacteria"/>
</dbReference>
<dbReference type="PROSITE" id="PS51257">
    <property type="entry name" value="PROKAR_LIPOPROTEIN"/>
    <property type="match status" value="1"/>
</dbReference>
<reference evidence="3 4" key="1">
    <citation type="submission" date="2013-07" db="EMBL/GenBank/DDBJ databases">
        <authorList>
            <person name="Weinstock G."/>
            <person name="Sodergren E."/>
            <person name="Wylie T."/>
            <person name="Fulton L."/>
            <person name="Fulton R."/>
            <person name="Fronick C."/>
            <person name="O'Laughlin M."/>
            <person name="Godfrey J."/>
            <person name="Miner T."/>
            <person name="Herter B."/>
            <person name="Appelbaum E."/>
            <person name="Cordes M."/>
            <person name="Lek S."/>
            <person name="Wollam A."/>
            <person name="Pepin K.H."/>
            <person name="Palsikar V.B."/>
            <person name="Mitreva M."/>
            <person name="Wilson R.K."/>
        </authorList>
    </citation>
    <scope>NUCLEOTIDE SEQUENCE [LARGE SCALE GENOMIC DNA]</scope>
    <source>
        <strain evidence="3 4">ATCC 27760</strain>
    </source>
</reference>
<dbReference type="GeneID" id="93692883"/>
<dbReference type="PATRIC" id="fig|411473.3.peg.2688"/>
<evidence type="ECO:0000313" key="3">
    <source>
        <dbReference type="EMBL" id="ERJ87901.1"/>
    </source>
</evidence>
<dbReference type="RefSeq" id="WP_021681442.1">
    <property type="nucleotide sequence ID" value="NZ_KI260351.1"/>
</dbReference>
<keyword evidence="1" id="KW-1133">Transmembrane helix</keyword>
<feature type="signal peptide" evidence="2">
    <location>
        <begin position="1"/>
        <end position="30"/>
    </location>
</feature>
<keyword evidence="2" id="KW-0732">Signal</keyword>
<dbReference type="Proteomes" id="UP000016662">
    <property type="component" value="Unassembled WGS sequence"/>
</dbReference>
<protein>
    <recommendedName>
        <fullName evidence="5">LPXTG-motif protein cell wall anchor domain protein</fullName>
    </recommendedName>
</protein>
<keyword evidence="1" id="KW-0472">Membrane</keyword>
<proteinExistence type="predicted"/>
<name>U2JNR2_9FIRM</name>
<comment type="caution">
    <text evidence="3">The sequence shown here is derived from an EMBL/GenBank/DDBJ whole genome shotgun (WGS) entry which is preliminary data.</text>
</comment>
<accession>U2JNR2</accession>
<evidence type="ECO:0000256" key="1">
    <source>
        <dbReference type="SAM" id="Phobius"/>
    </source>
</evidence>
<dbReference type="EMBL" id="AWVF01000426">
    <property type="protein sequence ID" value="ERJ87901.1"/>
    <property type="molecule type" value="Genomic_DNA"/>
</dbReference>
<feature type="transmembrane region" description="Helical" evidence="1">
    <location>
        <begin position="229"/>
        <end position="252"/>
    </location>
</feature>
<keyword evidence="1" id="KW-0812">Transmembrane</keyword>
<dbReference type="AlphaFoldDB" id="U2JNR2"/>
<gene>
    <name evidence="3" type="ORF">RUMCAL_03213</name>
</gene>
<feature type="chain" id="PRO_5004630397" description="LPXTG-motif protein cell wall anchor domain protein" evidence="2">
    <location>
        <begin position="31"/>
        <end position="265"/>
    </location>
</feature>
<dbReference type="HOGENOM" id="CLU_1049256_0_0_9"/>
<sequence>MKQTTKKLAGLACGLALVLGCGAGTLTASATSVGDVIAHAYAVGLPESDIQACIAQYSGREYTSEQCDQAIAALDNWAKERDDKINEEINKGTTTAAPEENRTTETTAATAAAAAGKTAQTTAPAKKDFLNMTLNEKVEYINSLPADQRNDFVQNMSNEERNSFLKQMKTSDQLDVISAMTDVGKAFGVNFSVDSVSDDAISVSIHDENGNLVGVSTYGNTVEATGIPYTVPVLIGGGAILLASAGLGALLLRSRRTAGQAGGTL</sequence>
<evidence type="ECO:0000256" key="2">
    <source>
        <dbReference type="SAM" id="SignalP"/>
    </source>
</evidence>
<keyword evidence="4" id="KW-1185">Reference proteome</keyword>